<gene>
    <name evidence="5" type="ORF">GQX73_g8514</name>
</gene>
<dbReference type="Gene3D" id="4.10.1000.10">
    <property type="entry name" value="Zinc finger, CCCH-type"/>
    <property type="match status" value="1"/>
</dbReference>
<feature type="region of interest" description="Disordered" evidence="3">
    <location>
        <begin position="360"/>
        <end position="379"/>
    </location>
</feature>
<proteinExistence type="predicted"/>
<protein>
    <recommendedName>
        <fullName evidence="4">C3H1-type domain-containing protein</fullName>
    </recommendedName>
</protein>
<reference evidence="5 6" key="1">
    <citation type="submission" date="2019-12" db="EMBL/GenBank/DDBJ databases">
        <title>Draft genome sequence of the ascomycete Xylaria multiplex DSM 110363.</title>
        <authorList>
            <person name="Buettner E."/>
            <person name="Kellner H."/>
        </authorList>
    </citation>
    <scope>NUCLEOTIDE SEQUENCE [LARGE SCALE GENOMIC DNA]</scope>
    <source>
        <strain evidence="5 6">DSM 110363</strain>
    </source>
</reference>
<dbReference type="Pfam" id="PF25543">
    <property type="entry name" value="zf-CCCH_tandem"/>
    <property type="match status" value="1"/>
</dbReference>
<keyword evidence="6" id="KW-1185">Reference proteome</keyword>
<feature type="zinc finger region" description="C3H1-type" evidence="1">
    <location>
        <begin position="397"/>
        <end position="425"/>
    </location>
</feature>
<evidence type="ECO:0000259" key="4">
    <source>
        <dbReference type="PROSITE" id="PS50103"/>
    </source>
</evidence>
<comment type="caution">
    <text evidence="5">The sequence shown here is derived from an EMBL/GenBank/DDBJ whole genome shotgun (WGS) entry which is preliminary data.</text>
</comment>
<dbReference type="Proteomes" id="UP000481858">
    <property type="component" value="Unassembled WGS sequence"/>
</dbReference>
<keyword evidence="1" id="KW-0479">Metal-binding</keyword>
<dbReference type="EMBL" id="WUBL01000127">
    <property type="protein sequence ID" value="KAF2965048.1"/>
    <property type="molecule type" value="Genomic_DNA"/>
</dbReference>
<evidence type="ECO:0000256" key="1">
    <source>
        <dbReference type="PROSITE-ProRule" id="PRU00723"/>
    </source>
</evidence>
<dbReference type="AlphaFoldDB" id="A0A7C8ML95"/>
<evidence type="ECO:0000256" key="2">
    <source>
        <dbReference type="SAM" id="Coils"/>
    </source>
</evidence>
<keyword evidence="1" id="KW-0863">Zinc-finger</keyword>
<keyword evidence="1" id="KW-0862">Zinc</keyword>
<evidence type="ECO:0000313" key="6">
    <source>
        <dbReference type="Proteomes" id="UP000481858"/>
    </source>
</evidence>
<sequence length="491" mass="54825">MGDLEATSIMDFVQRYRDYEGRREQTHELIKDLMIYAEHVESSLRADNNRLAQQLREATMDLEDATTSRRQLQHRLQDVEERMSFVSLGNNQLKIRNPYVLVLIDGDGLIFRQHFIKLGAEGGRRAALELHKAISADPLIHVNGAEIFVKINANLAGLNRALKRDGSVSTEEDLQDFVRGFNQAGFYDFVDVGSDKEIAISKLKELATLFRSVLESTIAVILQFYYNETALFHIENLGCKQIIMGISHDPAYGAVLDEIIRGDINKLERIKVLEGCPTVRAITSIGTGIIRFQDIFRSDKLTDRRTVSSHSVHSVQSGSSISTSTSGLPNLSYATITQKASPPPQITLPIPLAPKNTNSSLRTVKQPPKPAWNPGPRGLDAPIPLNQMALETIKKRKDNNKLCNNHFLRGPCAKGDDCCFVHDYTPNKDEKNAIAFLARLNPCTNGQDCDVDNCIYGHHCPSVVNGICTHPFCKFRPEEHPPGTKLRSNKV</sequence>
<dbReference type="PROSITE" id="PS50103">
    <property type="entry name" value="ZF_C3H1"/>
    <property type="match status" value="1"/>
</dbReference>
<dbReference type="InterPro" id="IPR057654">
    <property type="entry name" value="Znf-CCCH_tandem"/>
</dbReference>
<dbReference type="OrthoDB" id="3512845at2759"/>
<name>A0A7C8ML95_9PEZI</name>
<evidence type="ECO:0000256" key="3">
    <source>
        <dbReference type="SAM" id="MobiDB-lite"/>
    </source>
</evidence>
<dbReference type="Pfam" id="PF25540">
    <property type="entry name" value="DUF7923"/>
    <property type="match status" value="2"/>
</dbReference>
<dbReference type="InterPro" id="IPR057683">
    <property type="entry name" value="DUF7923"/>
</dbReference>
<dbReference type="InterPro" id="IPR000571">
    <property type="entry name" value="Znf_CCCH"/>
</dbReference>
<evidence type="ECO:0000313" key="5">
    <source>
        <dbReference type="EMBL" id="KAF2965048.1"/>
    </source>
</evidence>
<dbReference type="PANTHER" id="PTHR37543:SF1">
    <property type="entry name" value="CCCH ZINC FINGER DNA BINDING PROTEIN (AFU_ORTHOLOGUE AFUA_5G12760)"/>
    <property type="match status" value="1"/>
</dbReference>
<feature type="coiled-coil region" evidence="2">
    <location>
        <begin position="48"/>
        <end position="82"/>
    </location>
</feature>
<dbReference type="PANTHER" id="PTHR37543">
    <property type="entry name" value="CCCH ZINC FINGER DNA BINDING PROTEIN (AFU_ORTHOLOGUE AFUA_5G12760)"/>
    <property type="match status" value="1"/>
</dbReference>
<feature type="domain" description="C3H1-type" evidence="4">
    <location>
        <begin position="397"/>
        <end position="425"/>
    </location>
</feature>
<keyword evidence="2" id="KW-0175">Coiled coil</keyword>
<dbReference type="GO" id="GO:0008270">
    <property type="term" value="F:zinc ion binding"/>
    <property type="evidence" value="ECO:0007669"/>
    <property type="project" value="UniProtKB-KW"/>
</dbReference>
<organism evidence="5 6">
    <name type="scientific">Xylaria multiplex</name>
    <dbReference type="NCBI Taxonomy" id="323545"/>
    <lineage>
        <taxon>Eukaryota</taxon>
        <taxon>Fungi</taxon>
        <taxon>Dikarya</taxon>
        <taxon>Ascomycota</taxon>
        <taxon>Pezizomycotina</taxon>
        <taxon>Sordariomycetes</taxon>
        <taxon>Xylariomycetidae</taxon>
        <taxon>Xylariales</taxon>
        <taxon>Xylariaceae</taxon>
        <taxon>Xylaria</taxon>
    </lineage>
</organism>
<accession>A0A7C8ML95</accession>
<dbReference type="InParanoid" id="A0A7C8ML95"/>
<dbReference type="Pfam" id="PF25542">
    <property type="entry name" value="zf-CCCH_12"/>
    <property type="match status" value="1"/>
</dbReference>